<evidence type="ECO:0000256" key="2">
    <source>
        <dbReference type="SAM" id="Phobius"/>
    </source>
</evidence>
<proteinExistence type="predicted"/>
<dbReference type="NCBIfam" id="NF038402">
    <property type="entry name" value="TroA_like"/>
    <property type="match status" value="1"/>
</dbReference>
<dbReference type="PANTHER" id="PTHR30535">
    <property type="entry name" value="VITAMIN B12-BINDING PROTEIN"/>
    <property type="match status" value="1"/>
</dbReference>
<gene>
    <name evidence="4" type="ordered locus">Igag_0601</name>
</gene>
<dbReference type="STRING" id="583356.Igag_0601"/>
<dbReference type="Proteomes" id="UP000001304">
    <property type="component" value="Chromosome"/>
</dbReference>
<dbReference type="PROSITE" id="PS50983">
    <property type="entry name" value="FE_B12_PBP"/>
    <property type="match status" value="1"/>
</dbReference>
<keyword evidence="1" id="KW-0732">Signal</keyword>
<evidence type="ECO:0000259" key="3">
    <source>
        <dbReference type="PROSITE" id="PS50983"/>
    </source>
</evidence>
<evidence type="ECO:0000256" key="1">
    <source>
        <dbReference type="ARBA" id="ARBA00022729"/>
    </source>
</evidence>
<dbReference type="BioCyc" id="IAGG583356:GHAH-601-MONOMER"/>
<dbReference type="InterPro" id="IPR002491">
    <property type="entry name" value="ABC_transptr_periplasmic_BD"/>
</dbReference>
<feature type="domain" description="Fe/B12 periplasmic-binding" evidence="3">
    <location>
        <begin position="133"/>
        <end position="396"/>
    </location>
</feature>
<dbReference type="AlphaFoldDB" id="E0SSG3"/>
<organism evidence="4 5">
    <name type="scientific">Ignisphaera aggregans (strain DSM 17230 / JCM 13409 / AQ1.S1)</name>
    <dbReference type="NCBI Taxonomy" id="583356"/>
    <lineage>
        <taxon>Archaea</taxon>
        <taxon>Thermoproteota</taxon>
        <taxon>Thermoprotei</taxon>
        <taxon>Desulfurococcales</taxon>
        <taxon>Desulfurococcaceae</taxon>
        <taxon>Ignisphaera</taxon>
    </lineage>
</organism>
<dbReference type="Gene3D" id="3.40.50.1980">
    <property type="entry name" value="Nitrogenase molybdenum iron protein domain"/>
    <property type="match status" value="2"/>
</dbReference>
<dbReference type="EMBL" id="CP002098">
    <property type="protein sequence ID" value="ADM27435.1"/>
    <property type="molecule type" value="Genomic_DNA"/>
</dbReference>
<reference evidence="4 5" key="1">
    <citation type="journal article" date="2010" name="Stand. Genomic Sci.">
        <title>Complete genome sequence of Ignisphaera aggregans type strain (AQ1.S1).</title>
        <authorList>
            <person name="Goker M."/>
            <person name="Held B."/>
            <person name="Lapidus A."/>
            <person name="Nolan M."/>
            <person name="Spring S."/>
            <person name="Yasawong M."/>
            <person name="Lucas S."/>
            <person name="Glavina Del Rio T."/>
            <person name="Tice H."/>
            <person name="Cheng J.F."/>
            <person name="Goodwin L."/>
            <person name="Tapia R."/>
            <person name="Pitluck S."/>
            <person name="Liolios K."/>
            <person name="Ivanova N."/>
            <person name="Mavromatis K."/>
            <person name="Mikhailova N."/>
            <person name="Pati A."/>
            <person name="Chen A."/>
            <person name="Palaniappan K."/>
            <person name="Brambilla E."/>
            <person name="Land M."/>
            <person name="Hauser L."/>
            <person name="Chang Y.J."/>
            <person name="Jeffries C.D."/>
            <person name="Brettin T."/>
            <person name="Detter J.C."/>
            <person name="Han C."/>
            <person name="Rohde M."/>
            <person name="Sikorski J."/>
            <person name="Woyke T."/>
            <person name="Bristow J."/>
            <person name="Eisen J.A."/>
            <person name="Markowitz V."/>
            <person name="Hugenholtz P."/>
            <person name="Kyrpides N.C."/>
            <person name="Klenk H.P."/>
        </authorList>
    </citation>
    <scope>NUCLEOTIDE SEQUENCE [LARGE SCALE GENOMIC DNA]</scope>
    <source>
        <strain evidence="5">DSM 17230 / JCM 13409 / AQ1.S1</strain>
    </source>
</reference>
<sequence length="433" mass="47290">MDKKTIVTIVAVVIALLMGIAIGGYVLPGREVTVTVTTPSTILQTVYTTYTTVIPTTVLYTTTVAVERSLLQTILTTSIVPTTIATTIITTVPTTKPVTETITQLQTLTTVVEKISIVDALGRSIEFEDIPKRVVSTMPSITEILFALGLGDRVVGVTTYCNYPPEVPKLVEEGKIQTVGGPWTLDLEKIVALKPDLVLLSVSPHVRLKDKFDEYGLKTVFLKSNTAQNIYEIYSDIMLVAKIFRVEDRAQSLIDEMDAKLNSITSKLVGVTKPRVLHLVGPPSWGLYSAGGNTFIGWLIETAGGVNIARQYTGWPRLDYEFILSQDPEVIVITVHDVDPNAIYNEIINTPITETSAWKNGRVYLLLGEADDVLSRPGPRIVEALDILAHIIHPEIFGEIQRADVVNIARVSATPIPTPIPFSIASDMAVAEV</sequence>
<dbReference type="GO" id="GO:0071281">
    <property type="term" value="P:cellular response to iron ion"/>
    <property type="evidence" value="ECO:0007669"/>
    <property type="project" value="TreeGrafter"/>
</dbReference>
<dbReference type="HOGENOM" id="CLU_038034_2_5_2"/>
<keyword evidence="2" id="KW-0812">Transmembrane</keyword>
<evidence type="ECO:0000313" key="5">
    <source>
        <dbReference type="Proteomes" id="UP000001304"/>
    </source>
</evidence>
<protein>
    <submittedName>
        <fullName evidence="4">Periplasmic binding protein</fullName>
    </submittedName>
</protein>
<dbReference type="Pfam" id="PF01497">
    <property type="entry name" value="Peripla_BP_2"/>
    <property type="match status" value="1"/>
</dbReference>
<keyword evidence="2" id="KW-1133">Transmembrane helix</keyword>
<dbReference type="InterPro" id="IPR050902">
    <property type="entry name" value="ABC_Transporter_SBP"/>
</dbReference>
<evidence type="ECO:0000313" key="4">
    <source>
        <dbReference type="EMBL" id="ADM27435.1"/>
    </source>
</evidence>
<dbReference type="KEGG" id="iag:Igag_0601"/>
<dbReference type="PANTHER" id="PTHR30535:SF34">
    <property type="entry name" value="MOLYBDATE-BINDING PROTEIN MOLA"/>
    <property type="match status" value="1"/>
</dbReference>
<feature type="transmembrane region" description="Helical" evidence="2">
    <location>
        <begin position="7"/>
        <end position="27"/>
    </location>
</feature>
<keyword evidence="2" id="KW-0472">Membrane</keyword>
<dbReference type="CDD" id="cd01143">
    <property type="entry name" value="YvrC"/>
    <property type="match status" value="1"/>
</dbReference>
<keyword evidence="5" id="KW-1185">Reference proteome</keyword>
<dbReference type="SUPFAM" id="SSF53807">
    <property type="entry name" value="Helical backbone' metal receptor"/>
    <property type="match status" value="1"/>
</dbReference>
<name>E0SSG3_IGNAA</name>
<accession>E0SSG3</accession>
<dbReference type="InterPro" id="IPR054828">
    <property type="entry name" value="Vit_B12_bind_prot"/>
</dbReference>